<keyword evidence="15" id="KW-1185">Reference proteome</keyword>
<comment type="catalytic activity">
    <reaction evidence="11">
        <text>(6R)-5,10-methenyltetrahydrofolate + H2O = (6R)-10-formyltetrahydrofolate + H(+)</text>
        <dbReference type="Rhea" id="RHEA:23700"/>
        <dbReference type="ChEBI" id="CHEBI:15377"/>
        <dbReference type="ChEBI" id="CHEBI:15378"/>
        <dbReference type="ChEBI" id="CHEBI:57455"/>
        <dbReference type="ChEBI" id="CHEBI:195366"/>
        <dbReference type="EC" id="3.5.4.9"/>
    </reaction>
</comment>
<dbReference type="InterPro" id="IPR036291">
    <property type="entry name" value="NAD(P)-bd_dom_sf"/>
</dbReference>
<dbReference type="HAMAP" id="MF_01576">
    <property type="entry name" value="THF_DHG_CYH"/>
    <property type="match status" value="1"/>
</dbReference>
<evidence type="ECO:0000256" key="5">
    <source>
        <dbReference type="ARBA" id="ARBA00022801"/>
    </source>
</evidence>
<dbReference type="Pfam" id="PF00763">
    <property type="entry name" value="THF_DHG_CYH"/>
    <property type="match status" value="1"/>
</dbReference>
<evidence type="ECO:0000256" key="7">
    <source>
        <dbReference type="ARBA" id="ARBA00023002"/>
    </source>
</evidence>
<gene>
    <name evidence="11 14" type="primary">folD</name>
    <name evidence="14" type="ORF">WKW77_31460</name>
</gene>
<keyword evidence="2 11" id="KW-0554">One-carbon metabolism</keyword>
<dbReference type="CDD" id="cd01080">
    <property type="entry name" value="NAD_bind_m-THF_DH_Cyclohyd"/>
    <property type="match status" value="1"/>
</dbReference>
<dbReference type="EC" id="1.5.1.5" evidence="11"/>
<dbReference type="Proteomes" id="UP001365846">
    <property type="component" value="Unassembled WGS sequence"/>
</dbReference>
<accession>A0ABU8VPN6</accession>
<dbReference type="InterPro" id="IPR000672">
    <property type="entry name" value="THF_DH/CycHdrlase"/>
</dbReference>
<dbReference type="InterPro" id="IPR020630">
    <property type="entry name" value="THF_DH/CycHdrlase_cat_dom"/>
</dbReference>
<evidence type="ECO:0000256" key="2">
    <source>
        <dbReference type="ARBA" id="ARBA00022563"/>
    </source>
</evidence>
<evidence type="ECO:0000256" key="3">
    <source>
        <dbReference type="ARBA" id="ARBA00022605"/>
    </source>
</evidence>
<keyword evidence="5 11" id="KW-0378">Hydrolase</keyword>
<keyword evidence="8 11" id="KW-0368">Histidine biosynthesis</keyword>
<evidence type="ECO:0000256" key="8">
    <source>
        <dbReference type="ARBA" id="ARBA00023102"/>
    </source>
</evidence>
<dbReference type="PANTHER" id="PTHR48099:SF5">
    <property type="entry name" value="C-1-TETRAHYDROFOLATE SYNTHASE, CYTOPLASMIC"/>
    <property type="match status" value="1"/>
</dbReference>
<evidence type="ECO:0000256" key="4">
    <source>
        <dbReference type="ARBA" id="ARBA00022755"/>
    </source>
</evidence>
<comment type="function">
    <text evidence="11">Catalyzes the oxidation of 5,10-methylenetetrahydrofolate to 5,10-methenyltetrahydrofolate and then the hydrolysis of 5,10-methenyltetrahydrofolate to 10-formyltetrahydrofolate.</text>
</comment>
<feature type="binding site" evidence="11">
    <location>
        <begin position="165"/>
        <end position="167"/>
    </location>
    <ligand>
        <name>NADP(+)</name>
        <dbReference type="ChEBI" id="CHEBI:58349"/>
    </ligand>
</feature>
<dbReference type="SUPFAM" id="SSF53223">
    <property type="entry name" value="Aminoacid dehydrogenase-like, N-terminal domain"/>
    <property type="match status" value="1"/>
</dbReference>
<dbReference type="PRINTS" id="PR00085">
    <property type="entry name" value="THFDHDRGNASE"/>
</dbReference>
<protein>
    <recommendedName>
        <fullName evidence="11">Bifunctional protein FolD</fullName>
    </recommendedName>
    <domain>
        <recommendedName>
            <fullName evidence="11">Methylenetetrahydrofolate dehydrogenase</fullName>
            <ecNumber evidence="11">1.5.1.5</ecNumber>
        </recommendedName>
    </domain>
    <domain>
        <recommendedName>
            <fullName evidence="11">Methenyltetrahydrofolate cyclohydrolase</fullName>
            <ecNumber evidence="11">3.5.4.9</ecNumber>
        </recommendedName>
    </domain>
</protein>
<keyword evidence="7 11" id="KW-0560">Oxidoreductase</keyword>
<keyword evidence="6 11" id="KW-0521">NADP</keyword>
<dbReference type="InterPro" id="IPR020867">
    <property type="entry name" value="THF_DH/CycHdrlase_CS"/>
</dbReference>
<dbReference type="NCBIfam" id="NF010786">
    <property type="entry name" value="PRK14189.1"/>
    <property type="match status" value="1"/>
</dbReference>
<comment type="caution">
    <text evidence="11">Lacks conserved residue(s) required for the propagation of feature annotation.</text>
</comment>
<evidence type="ECO:0000256" key="1">
    <source>
        <dbReference type="ARBA" id="ARBA00004777"/>
    </source>
</evidence>
<dbReference type="Gene3D" id="3.40.50.10860">
    <property type="entry name" value="Leucine Dehydrogenase, chain A, domain 1"/>
    <property type="match status" value="1"/>
</dbReference>
<dbReference type="Pfam" id="PF02882">
    <property type="entry name" value="THF_DHG_CYH_C"/>
    <property type="match status" value="1"/>
</dbReference>
<dbReference type="PANTHER" id="PTHR48099">
    <property type="entry name" value="C-1-TETRAHYDROFOLATE SYNTHASE, CYTOPLASMIC-RELATED"/>
    <property type="match status" value="1"/>
</dbReference>
<evidence type="ECO:0000256" key="6">
    <source>
        <dbReference type="ARBA" id="ARBA00022857"/>
    </source>
</evidence>
<dbReference type="InterPro" id="IPR020631">
    <property type="entry name" value="THF_DH/CycHdrlase_NAD-bd_dom"/>
</dbReference>
<proteinExistence type="inferred from homology"/>
<dbReference type="NCBIfam" id="NF010783">
    <property type="entry name" value="PRK14186.1"/>
    <property type="match status" value="1"/>
</dbReference>
<keyword evidence="10 11" id="KW-0511">Multifunctional enzyme</keyword>
<comment type="catalytic activity">
    <reaction evidence="11">
        <text>(6R)-5,10-methylene-5,6,7,8-tetrahydrofolate + NADP(+) = (6R)-5,10-methenyltetrahydrofolate + NADPH</text>
        <dbReference type="Rhea" id="RHEA:22812"/>
        <dbReference type="ChEBI" id="CHEBI:15636"/>
        <dbReference type="ChEBI" id="CHEBI:57455"/>
        <dbReference type="ChEBI" id="CHEBI:57783"/>
        <dbReference type="ChEBI" id="CHEBI:58349"/>
        <dbReference type="EC" id="1.5.1.5"/>
    </reaction>
</comment>
<comment type="similarity">
    <text evidence="11">Belongs to the tetrahydrofolate dehydrogenase/cyclohydrolase family.</text>
</comment>
<dbReference type="SUPFAM" id="SSF51735">
    <property type="entry name" value="NAD(P)-binding Rossmann-fold domains"/>
    <property type="match status" value="1"/>
</dbReference>
<evidence type="ECO:0000313" key="15">
    <source>
        <dbReference type="Proteomes" id="UP001365846"/>
    </source>
</evidence>
<feature type="domain" description="Tetrahydrofolate dehydrogenase/cyclohydrolase catalytic" evidence="12">
    <location>
        <begin position="6"/>
        <end position="120"/>
    </location>
</feature>
<evidence type="ECO:0000259" key="13">
    <source>
        <dbReference type="Pfam" id="PF02882"/>
    </source>
</evidence>
<dbReference type="InterPro" id="IPR046346">
    <property type="entry name" value="Aminoacid_DH-like_N_sf"/>
</dbReference>
<evidence type="ECO:0000259" key="12">
    <source>
        <dbReference type="Pfam" id="PF00763"/>
    </source>
</evidence>
<organism evidence="14 15">
    <name type="scientific">Variovorax ureilyticus</name>
    <dbReference type="NCBI Taxonomy" id="1836198"/>
    <lineage>
        <taxon>Bacteria</taxon>
        <taxon>Pseudomonadati</taxon>
        <taxon>Pseudomonadota</taxon>
        <taxon>Betaproteobacteria</taxon>
        <taxon>Burkholderiales</taxon>
        <taxon>Comamonadaceae</taxon>
        <taxon>Variovorax</taxon>
    </lineage>
</organism>
<reference evidence="14 15" key="1">
    <citation type="submission" date="2024-03" db="EMBL/GenBank/DDBJ databases">
        <title>Novel species of the genus Variovorax.</title>
        <authorList>
            <person name="Liu Q."/>
            <person name="Xin Y.-H."/>
        </authorList>
    </citation>
    <scope>NUCLEOTIDE SEQUENCE [LARGE SCALE GENOMIC DNA]</scope>
    <source>
        <strain evidence="14 15">KACC 18899</strain>
    </source>
</reference>
<feature type="domain" description="Tetrahydrofolate dehydrogenase/cyclohydrolase NAD(P)-binding" evidence="13">
    <location>
        <begin position="139"/>
        <end position="279"/>
    </location>
</feature>
<comment type="caution">
    <text evidence="14">The sequence shown here is derived from an EMBL/GenBank/DDBJ whole genome shotgun (WGS) entry which is preliminary data.</text>
</comment>
<comment type="subunit">
    <text evidence="11">Homodimer.</text>
</comment>
<keyword evidence="9 11" id="KW-0486">Methionine biosynthesis</keyword>
<keyword evidence="4 11" id="KW-0658">Purine biosynthesis</keyword>
<evidence type="ECO:0000256" key="10">
    <source>
        <dbReference type="ARBA" id="ARBA00023268"/>
    </source>
</evidence>
<dbReference type="EMBL" id="JBBKZU010000022">
    <property type="protein sequence ID" value="MEJ8815618.1"/>
    <property type="molecule type" value="Genomic_DNA"/>
</dbReference>
<comment type="pathway">
    <text evidence="1 11">One-carbon metabolism; tetrahydrofolate interconversion.</text>
</comment>
<evidence type="ECO:0000256" key="11">
    <source>
        <dbReference type="HAMAP-Rule" id="MF_01576"/>
    </source>
</evidence>
<evidence type="ECO:0000313" key="14">
    <source>
        <dbReference type="EMBL" id="MEJ8815618.1"/>
    </source>
</evidence>
<name>A0ABU8VPN6_9BURK</name>
<keyword evidence="3 11" id="KW-0028">Amino-acid biosynthesis</keyword>
<evidence type="ECO:0000256" key="9">
    <source>
        <dbReference type="ARBA" id="ARBA00023167"/>
    </source>
</evidence>
<dbReference type="EC" id="3.5.4.9" evidence="11"/>
<dbReference type="Gene3D" id="3.40.50.720">
    <property type="entry name" value="NAD(P)-binding Rossmann-like Domain"/>
    <property type="match status" value="1"/>
</dbReference>
<dbReference type="PROSITE" id="PS00767">
    <property type="entry name" value="THF_DHG_CYH_2"/>
    <property type="match status" value="1"/>
</dbReference>
<sequence>MTAELIDGVQMSLAVRAEVAQRTAALRAAGIQPGLAVLLVGEDSASHVYVRKKVKACEEVGVRSILEQHDASISEEALLARVKAFNQDEAIHGILVQLPLPAHIDPQTVIKAISPAKDVDGFHIVNAGALLTGTEGFSPCTPTGCMRMLDAIGYELRGKHAVVLGRSNIVGKPMAIMLLSRGATVTICHRATPDIGVVTRQADIVVAAAGKARLLRGDMIKPGAVIIDVGMNRTEAGLCGDVDFESAKAVAGWITPVPGGVGPMTIAMLLANTVTSAEQIALVQKSSTQVPAS</sequence>
<dbReference type="RefSeq" id="WP_340360820.1">
    <property type="nucleotide sequence ID" value="NZ_JBBKZU010000022.1"/>
</dbReference>